<reference evidence="9 10" key="1">
    <citation type="submission" date="2022-06" db="EMBL/GenBank/DDBJ databases">
        <title>Ideonella sp. NS12-5 Genome sequencing and assembly.</title>
        <authorList>
            <person name="Jung Y."/>
        </authorList>
    </citation>
    <scope>NUCLEOTIDE SEQUENCE [LARGE SCALE GENOMIC DNA]</scope>
    <source>
        <strain evidence="9 10">NS12-5</strain>
    </source>
</reference>
<organism evidence="9 10">
    <name type="scientific">Ideonella oryzae</name>
    <dbReference type="NCBI Taxonomy" id="2937441"/>
    <lineage>
        <taxon>Bacteria</taxon>
        <taxon>Pseudomonadati</taxon>
        <taxon>Pseudomonadota</taxon>
        <taxon>Betaproteobacteria</taxon>
        <taxon>Burkholderiales</taxon>
        <taxon>Sphaerotilaceae</taxon>
        <taxon>Ideonella</taxon>
    </lineage>
</organism>
<keyword evidence="2" id="KW-0067">ATP-binding</keyword>
<dbReference type="InterPro" id="IPR002078">
    <property type="entry name" value="Sigma_54_int"/>
</dbReference>
<dbReference type="InterPro" id="IPR003593">
    <property type="entry name" value="AAA+_ATPase"/>
</dbReference>
<keyword evidence="4" id="KW-0238">DNA-binding</keyword>
<dbReference type="PROSITE" id="PS00675">
    <property type="entry name" value="SIGMA54_INTERACT_1"/>
    <property type="match status" value="1"/>
</dbReference>
<dbReference type="Pfam" id="PF25601">
    <property type="entry name" value="AAA_lid_14"/>
    <property type="match status" value="1"/>
</dbReference>
<dbReference type="InterPro" id="IPR001789">
    <property type="entry name" value="Sig_transdc_resp-reg_receiver"/>
</dbReference>
<dbReference type="Gene3D" id="3.40.50.300">
    <property type="entry name" value="P-loop containing nucleotide triphosphate hydrolases"/>
    <property type="match status" value="1"/>
</dbReference>
<dbReference type="PROSITE" id="PS50110">
    <property type="entry name" value="RESPONSE_REGULATORY"/>
    <property type="match status" value="1"/>
</dbReference>
<keyword evidence="3" id="KW-0805">Transcription regulation</keyword>
<dbReference type="SUPFAM" id="SSF52540">
    <property type="entry name" value="P-loop containing nucleoside triphosphate hydrolases"/>
    <property type="match status" value="1"/>
</dbReference>
<dbReference type="EMBL" id="JAMXMC010000019">
    <property type="protein sequence ID" value="MCO5979277.1"/>
    <property type="molecule type" value="Genomic_DNA"/>
</dbReference>
<keyword evidence="1" id="KW-0547">Nucleotide-binding</keyword>
<dbReference type="SUPFAM" id="SSF52172">
    <property type="entry name" value="CheY-like"/>
    <property type="match status" value="1"/>
</dbReference>
<dbReference type="Gene3D" id="3.40.50.2300">
    <property type="match status" value="1"/>
</dbReference>
<dbReference type="InterPro" id="IPR058031">
    <property type="entry name" value="AAA_lid_NorR"/>
</dbReference>
<dbReference type="PANTHER" id="PTHR32071:SF117">
    <property type="entry name" value="PTS-DEPENDENT DIHYDROXYACETONE KINASE OPERON REGULATORY PROTEIN-RELATED"/>
    <property type="match status" value="1"/>
</dbReference>
<evidence type="ECO:0000256" key="4">
    <source>
        <dbReference type="ARBA" id="ARBA00023125"/>
    </source>
</evidence>
<gene>
    <name evidence="9" type="ORF">M0L44_21465</name>
</gene>
<keyword evidence="5" id="KW-0804">Transcription</keyword>
<dbReference type="Gene3D" id="1.10.10.60">
    <property type="entry name" value="Homeodomain-like"/>
    <property type="match status" value="1"/>
</dbReference>
<dbReference type="SMART" id="SM00448">
    <property type="entry name" value="REC"/>
    <property type="match status" value="1"/>
</dbReference>
<dbReference type="PANTHER" id="PTHR32071">
    <property type="entry name" value="TRANSCRIPTIONAL REGULATORY PROTEIN"/>
    <property type="match status" value="1"/>
</dbReference>
<feature type="domain" description="Response regulatory" evidence="8">
    <location>
        <begin position="19"/>
        <end position="133"/>
    </location>
</feature>
<keyword evidence="6" id="KW-0597">Phosphoprotein</keyword>
<evidence type="ECO:0000256" key="6">
    <source>
        <dbReference type="PROSITE-ProRule" id="PRU00169"/>
    </source>
</evidence>
<dbReference type="Proteomes" id="UP001204851">
    <property type="component" value="Unassembled WGS sequence"/>
</dbReference>
<dbReference type="Pfam" id="PF02954">
    <property type="entry name" value="HTH_8"/>
    <property type="match status" value="1"/>
</dbReference>
<dbReference type="InterPro" id="IPR027417">
    <property type="entry name" value="P-loop_NTPase"/>
</dbReference>
<dbReference type="SMART" id="SM00382">
    <property type="entry name" value="AAA"/>
    <property type="match status" value="1"/>
</dbReference>
<protein>
    <submittedName>
        <fullName evidence="9">Sigma-54 dependent transcriptional regulator</fullName>
    </submittedName>
</protein>
<accession>A0ABT1BSS3</accession>
<dbReference type="InterPro" id="IPR025662">
    <property type="entry name" value="Sigma_54_int_dom_ATP-bd_1"/>
</dbReference>
<feature type="modified residue" description="4-aspartylphosphate" evidence="6">
    <location>
        <position position="67"/>
    </location>
</feature>
<dbReference type="Pfam" id="PF00072">
    <property type="entry name" value="Response_reg"/>
    <property type="match status" value="1"/>
</dbReference>
<evidence type="ECO:0000256" key="1">
    <source>
        <dbReference type="ARBA" id="ARBA00022741"/>
    </source>
</evidence>
<proteinExistence type="predicted"/>
<dbReference type="PRINTS" id="PR01590">
    <property type="entry name" value="HTHFIS"/>
</dbReference>
<dbReference type="RefSeq" id="WP_252772225.1">
    <property type="nucleotide sequence ID" value="NZ_JAMXMC010000019.1"/>
</dbReference>
<dbReference type="PROSITE" id="PS50045">
    <property type="entry name" value="SIGMA54_INTERACT_4"/>
    <property type="match status" value="1"/>
</dbReference>
<dbReference type="InterPro" id="IPR025944">
    <property type="entry name" value="Sigma_54_int_dom_CS"/>
</dbReference>
<dbReference type="Pfam" id="PF00158">
    <property type="entry name" value="Sigma54_activat"/>
    <property type="match status" value="1"/>
</dbReference>
<evidence type="ECO:0000313" key="10">
    <source>
        <dbReference type="Proteomes" id="UP001204851"/>
    </source>
</evidence>
<dbReference type="InterPro" id="IPR009057">
    <property type="entry name" value="Homeodomain-like_sf"/>
</dbReference>
<evidence type="ECO:0000256" key="5">
    <source>
        <dbReference type="ARBA" id="ARBA00023163"/>
    </source>
</evidence>
<evidence type="ECO:0000256" key="2">
    <source>
        <dbReference type="ARBA" id="ARBA00022840"/>
    </source>
</evidence>
<evidence type="ECO:0000256" key="3">
    <source>
        <dbReference type="ARBA" id="ARBA00023015"/>
    </source>
</evidence>
<dbReference type="InterPro" id="IPR011006">
    <property type="entry name" value="CheY-like_superfamily"/>
</dbReference>
<evidence type="ECO:0000313" key="9">
    <source>
        <dbReference type="EMBL" id="MCO5979277.1"/>
    </source>
</evidence>
<dbReference type="Gene3D" id="1.10.8.60">
    <property type="match status" value="1"/>
</dbReference>
<evidence type="ECO:0000259" key="7">
    <source>
        <dbReference type="PROSITE" id="PS50045"/>
    </source>
</evidence>
<comment type="caution">
    <text evidence="9">The sequence shown here is derived from an EMBL/GenBank/DDBJ whole genome shotgun (WGS) entry which is preliminary data.</text>
</comment>
<sequence>MNAPDPQAAAMDPRDDLPLVLVVDDELRSQEAMRRTLDEDFRVLTAGDTDIARQLISRHEVAVVLCDQRMPGQTGIEFLKEVRERWPEVVRIVISGYADSEDIIAGVNEAGIYQYVLKPWVPEHLLQTVQGAVEASQLHRGLQRLELDLRAGPQALRARRQTRLREAKAVFDFDRIVRAEGSPLDGVCATAQRLARYDLSVLILGESGTGKELLARAMHYASPRQNGPFVVENCGAIPDTLLESELFGHRRGAFTGAVEDHTGLFQRADSGTVFLDEIGETSPAFQVKLLRVLQEGEIRPVGSARAVPVDVRVIAATHRQLEDEVRAGRFREDLYYRLAGATLQVPPLRERPGDILPVAESLLDAVARELGREPAEFDDDARAVMVGYPWPGNIRELRNEISRALALGDGPLLRATDFSRKLLGGQTGAAHAQRTSQLTGGTGLALPGSGTLQERLDAIEAMVLREVMLRLRWNKTHAAKELGLSRVGLRAKLQRFGLETK</sequence>
<keyword evidence="10" id="KW-1185">Reference proteome</keyword>
<dbReference type="CDD" id="cd00009">
    <property type="entry name" value="AAA"/>
    <property type="match status" value="1"/>
</dbReference>
<name>A0ABT1BSS3_9BURK</name>
<dbReference type="InterPro" id="IPR002197">
    <property type="entry name" value="HTH_Fis"/>
</dbReference>
<feature type="domain" description="Sigma-54 factor interaction" evidence="7">
    <location>
        <begin position="177"/>
        <end position="406"/>
    </location>
</feature>
<evidence type="ECO:0000259" key="8">
    <source>
        <dbReference type="PROSITE" id="PS50110"/>
    </source>
</evidence>
<dbReference type="PROSITE" id="PS00688">
    <property type="entry name" value="SIGMA54_INTERACT_3"/>
    <property type="match status" value="1"/>
</dbReference>
<dbReference type="SUPFAM" id="SSF46689">
    <property type="entry name" value="Homeodomain-like"/>
    <property type="match status" value="1"/>
</dbReference>